<protein>
    <submittedName>
        <fullName evidence="1">Protein naked cuticle homolog</fullName>
    </submittedName>
</protein>
<name>A0A4C1ZWD0_EUMVA</name>
<evidence type="ECO:0000313" key="2">
    <source>
        <dbReference type="Proteomes" id="UP000299102"/>
    </source>
</evidence>
<dbReference type="OrthoDB" id="7435049at2759"/>
<accession>A0A4C1ZWD0</accession>
<sequence length="45" mass="5241">ELTCDVELQHPEPSKQQPLQFSFTLYDLDGHGRMTKDVSDLDNYE</sequence>
<reference evidence="1 2" key="1">
    <citation type="journal article" date="2019" name="Commun. Biol.">
        <title>The bagworm genome reveals a unique fibroin gene that provides high tensile strength.</title>
        <authorList>
            <person name="Kono N."/>
            <person name="Nakamura H."/>
            <person name="Ohtoshi R."/>
            <person name="Tomita M."/>
            <person name="Numata K."/>
            <person name="Arakawa K."/>
        </authorList>
    </citation>
    <scope>NUCLEOTIDE SEQUENCE [LARGE SCALE GENOMIC DNA]</scope>
</reference>
<comment type="caution">
    <text evidence="1">The sequence shown here is derived from an EMBL/GenBank/DDBJ whole genome shotgun (WGS) entry which is preliminary data.</text>
</comment>
<dbReference type="AlphaFoldDB" id="A0A4C1ZWD0"/>
<feature type="non-terminal residue" evidence="1">
    <location>
        <position position="1"/>
    </location>
</feature>
<organism evidence="1 2">
    <name type="scientific">Eumeta variegata</name>
    <name type="common">Bagworm moth</name>
    <name type="synonym">Eumeta japonica</name>
    <dbReference type="NCBI Taxonomy" id="151549"/>
    <lineage>
        <taxon>Eukaryota</taxon>
        <taxon>Metazoa</taxon>
        <taxon>Ecdysozoa</taxon>
        <taxon>Arthropoda</taxon>
        <taxon>Hexapoda</taxon>
        <taxon>Insecta</taxon>
        <taxon>Pterygota</taxon>
        <taxon>Neoptera</taxon>
        <taxon>Endopterygota</taxon>
        <taxon>Lepidoptera</taxon>
        <taxon>Glossata</taxon>
        <taxon>Ditrysia</taxon>
        <taxon>Tineoidea</taxon>
        <taxon>Psychidae</taxon>
        <taxon>Oiketicinae</taxon>
        <taxon>Eumeta</taxon>
    </lineage>
</organism>
<keyword evidence="2" id="KW-1185">Reference proteome</keyword>
<evidence type="ECO:0000313" key="1">
    <source>
        <dbReference type="EMBL" id="GBP92746.1"/>
    </source>
</evidence>
<dbReference type="EMBL" id="BGZK01002305">
    <property type="protein sequence ID" value="GBP92746.1"/>
    <property type="molecule type" value="Genomic_DNA"/>
</dbReference>
<gene>
    <name evidence="1" type="primary">nkd</name>
    <name evidence="1" type="ORF">EVAR_63771_1</name>
</gene>
<dbReference type="Proteomes" id="UP000299102">
    <property type="component" value="Unassembled WGS sequence"/>
</dbReference>
<proteinExistence type="predicted"/>